<evidence type="ECO:0000256" key="11">
    <source>
        <dbReference type="ARBA" id="ARBA00023136"/>
    </source>
</evidence>
<evidence type="ECO:0000256" key="10">
    <source>
        <dbReference type="ARBA" id="ARBA00023034"/>
    </source>
</evidence>
<keyword evidence="6" id="KW-0808">Transferase</keyword>
<dbReference type="Pfam" id="PF01762">
    <property type="entry name" value="Galactosyl_T"/>
    <property type="match status" value="1"/>
</dbReference>
<protein>
    <submittedName>
        <fullName evidence="13">Uncharacterized protein</fullName>
    </submittedName>
</protein>
<evidence type="ECO:0000256" key="8">
    <source>
        <dbReference type="ARBA" id="ARBA00022968"/>
    </source>
</evidence>
<gene>
    <name evidence="13" type="ORF">LLUT_LOCUS4300</name>
</gene>
<organism evidence="13 14">
    <name type="scientific">Lupinus luteus</name>
    <name type="common">European yellow lupine</name>
    <dbReference type="NCBI Taxonomy" id="3873"/>
    <lineage>
        <taxon>Eukaryota</taxon>
        <taxon>Viridiplantae</taxon>
        <taxon>Streptophyta</taxon>
        <taxon>Embryophyta</taxon>
        <taxon>Tracheophyta</taxon>
        <taxon>Spermatophyta</taxon>
        <taxon>Magnoliopsida</taxon>
        <taxon>eudicotyledons</taxon>
        <taxon>Gunneridae</taxon>
        <taxon>Pentapetalae</taxon>
        <taxon>rosids</taxon>
        <taxon>fabids</taxon>
        <taxon>Fabales</taxon>
        <taxon>Fabaceae</taxon>
        <taxon>Papilionoideae</taxon>
        <taxon>50 kb inversion clade</taxon>
        <taxon>genistoids sensu lato</taxon>
        <taxon>core genistoids</taxon>
        <taxon>Genisteae</taxon>
        <taxon>Lupinus</taxon>
    </lineage>
</organism>
<proteinExistence type="inferred from homology"/>
<accession>A0AAV1W1R8</accession>
<reference evidence="13 14" key="1">
    <citation type="submission" date="2024-03" db="EMBL/GenBank/DDBJ databases">
        <authorList>
            <person name="Martinez-Hernandez J."/>
        </authorList>
    </citation>
    <scope>NUCLEOTIDE SEQUENCE [LARGE SCALE GENOMIC DNA]</scope>
</reference>
<comment type="caution">
    <text evidence="13">The sequence shown here is derived from an EMBL/GenBank/DDBJ whole genome shotgun (WGS) entry which is preliminary data.</text>
</comment>
<name>A0AAV1W1R8_LUPLU</name>
<dbReference type="Proteomes" id="UP001497480">
    <property type="component" value="Unassembled WGS sequence"/>
</dbReference>
<keyword evidence="7" id="KW-0812">Transmembrane</keyword>
<keyword evidence="12" id="KW-0464">Manganese</keyword>
<dbReference type="GO" id="GO:0000139">
    <property type="term" value="C:Golgi membrane"/>
    <property type="evidence" value="ECO:0007669"/>
    <property type="project" value="UniProtKB-SubCell"/>
</dbReference>
<dbReference type="AlphaFoldDB" id="A0AAV1W1R8"/>
<evidence type="ECO:0000256" key="1">
    <source>
        <dbReference type="ARBA" id="ARBA00001936"/>
    </source>
</evidence>
<dbReference type="GO" id="GO:0016758">
    <property type="term" value="F:hexosyltransferase activity"/>
    <property type="evidence" value="ECO:0007669"/>
    <property type="project" value="InterPro"/>
</dbReference>
<comment type="subcellular location">
    <subcellularLocation>
        <location evidence="2">Golgi apparatus membrane</location>
        <topology evidence="2">Single-pass type II membrane protein</topology>
    </subcellularLocation>
</comment>
<keyword evidence="10" id="KW-0333">Golgi apparatus</keyword>
<evidence type="ECO:0000256" key="5">
    <source>
        <dbReference type="ARBA" id="ARBA00022676"/>
    </source>
</evidence>
<comment type="cofactor">
    <cofactor evidence="1">
        <name>Mn(2+)</name>
        <dbReference type="ChEBI" id="CHEBI:29035"/>
    </cofactor>
</comment>
<evidence type="ECO:0000256" key="2">
    <source>
        <dbReference type="ARBA" id="ARBA00004323"/>
    </source>
</evidence>
<dbReference type="InterPro" id="IPR002659">
    <property type="entry name" value="Glyco_trans_31"/>
</dbReference>
<evidence type="ECO:0000256" key="4">
    <source>
        <dbReference type="ARBA" id="ARBA00008661"/>
    </source>
</evidence>
<evidence type="ECO:0000256" key="12">
    <source>
        <dbReference type="ARBA" id="ARBA00023211"/>
    </source>
</evidence>
<keyword evidence="9" id="KW-1133">Transmembrane helix</keyword>
<evidence type="ECO:0000256" key="9">
    <source>
        <dbReference type="ARBA" id="ARBA00022989"/>
    </source>
</evidence>
<evidence type="ECO:0000256" key="6">
    <source>
        <dbReference type="ARBA" id="ARBA00022679"/>
    </source>
</evidence>
<comment type="similarity">
    <text evidence="4">Belongs to the glycosyltransferase 31 family.</text>
</comment>
<sequence>MEKRAEEEAQSSDGRSQVRYEPQSNLLGMEYFLHVYGPIYALSADIVSSLVALRNNRHVFLSPQISCLST</sequence>
<evidence type="ECO:0000313" key="14">
    <source>
        <dbReference type="Proteomes" id="UP001497480"/>
    </source>
</evidence>
<keyword evidence="5" id="KW-0328">Glycosyltransferase</keyword>
<evidence type="ECO:0000256" key="3">
    <source>
        <dbReference type="ARBA" id="ARBA00004922"/>
    </source>
</evidence>
<comment type="pathway">
    <text evidence="3">Protein modification; protein glycosylation.</text>
</comment>
<keyword evidence="11" id="KW-0472">Membrane</keyword>
<keyword evidence="14" id="KW-1185">Reference proteome</keyword>
<dbReference type="EMBL" id="CAXHTB010000003">
    <property type="protein sequence ID" value="CAL0303240.1"/>
    <property type="molecule type" value="Genomic_DNA"/>
</dbReference>
<keyword evidence="8" id="KW-0735">Signal-anchor</keyword>
<evidence type="ECO:0000256" key="7">
    <source>
        <dbReference type="ARBA" id="ARBA00022692"/>
    </source>
</evidence>
<evidence type="ECO:0000313" key="13">
    <source>
        <dbReference type="EMBL" id="CAL0303240.1"/>
    </source>
</evidence>